<sequence>MQIRSCAYAGSRLHPKHFHPPKVIAPAHASLSFVWTRDVRERDGVCEMLRGAGGWSVQIAFFGALGTEALQIRKLSLVPERGAAAAWAPDVS</sequence>
<accession>A0ABQ7QZX1</accession>
<organism evidence="1 2">
    <name type="scientific">Plutella xylostella</name>
    <name type="common">Diamondback moth</name>
    <name type="synonym">Plutella maculipennis</name>
    <dbReference type="NCBI Taxonomy" id="51655"/>
    <lineage>
        <taxon>Eukaryota</taxon>
        <taxon>Metazoa</taxon>
        <taxon>Ecdysozoa</taxon>
        <taxon>Arthropoda</taxon>
        <taxon>Hexapoda</taxon>
        <taxon>Insecta</taxon>
        <taxon>Pterygota</taxon>
        <taxon>Neoptera</taxon>
        <taxon>Endopterygota</taxon>
        <taxon>Lepidoptera</taxon>
        <taxon>Glossata</taxon>
        <taxon>Ditrysia</taxon>
        <taxon>Yponomeutoidea</taxon>
        <taxon>Plutellidae</taxon>
        <taxon>Plutella</taxon>
    </lineage>
</organism>
<evidence type="ECO:0000313" key="1">
    <source>
        <dbReference type="EMBL" id="KAG7310597.1"/>
    </source>
</evidence>
<reference evidence="1 2" key="1">
    <citation type="submission" date="2021-06" db="EMBL/GenBank/DDBJ databases">
        <title>A haploid diamondback moth (Plutella xylostella L.) genome assembly resolves 31 chromosomes and identifies a diamide resistance mutation.</title>
        <authorList>
            <person name="Ward C.M."/>
            <person name="Perry K.D."/>
            <person name="Baker G."/>
            <person name="Powis K."/>
            <person name="Heckel D.G."/>
            <person name="Baxter S.W."/>
        </authorList>
    </citation>
    <scope>NUCLEOTIDE SEQUENCE [LARGE SCALE GENOMIC DNA]</scope>
    <source>
        <strain evidence="1 2">LV</strain>
        <tissue evidence="1">Single pupa</tissue>
    </source>
</reference>
<name>A0ABQ7QZX1_PLUXY</name>
<comment type="caution">
    <text evidence="1">The sequence shown here is derived from an EMBL/GenBank/DDBJ whole genome shotgun (WGS) entry which is preliminary data.</text>
</comment>
<evidence type="ECO:0000313" key="2">
    <source>
        <dbReference type="Proteomes" id="UP000823941"/>
    </source>
</evidence>
<protein>
    <submittedName>
        <fullName evidence="1">Uncharacterized protein</fullName>
    </submittedName>
</protein>
<gene>
    <name evidence="1" type="ORF">JYU34_003389</name>
</gene>
<proteinExistence type="predicted"/>
<keyword evidence="2" id="KW-1185">Reference proteome</keyword>
<dbReference type="Proteomes" id="UP000823941">
    <property type="component" value="Chromosome 5"/>
</dbReference>
<dbReference type="EMBL" id="JAHIBW010000005">
    <property type="protein sequence ID" value="KAG7310597.1"/>
    <property type="molecule type" value="Genomic_DNA"/>
</dbReference>